<dbReference type="SUPFAM" id="SSF55961">
    <property type="entry name" value="Bet v1-like"/>
    <property type="match status" value="1"/>
</dbReference>
<dbReference type="HOGENOM" id="CLU_020240_1_0_1"/>
<dbReference type="InParanoid" id="H3GSR6"/>
<dbReference type="InterPro" id="IPR013083">
    <property type="entry name" value="Znf_RING/FYVE/PHD"/>
</dbReference>
<name>H3GSR6_PHYRM</name>
<dbReference type="InterPro" id="IPR000306">
    <property type="entry name" value="Znf_FYVE"/>
</dbReference>
<dbReference type="STRING" id="164328.H3GSR6"/>
<dbReference type="VEuPathDB" id="FungiDB:KRP22_12458"/>
<accession>H3GSR6</accession>
<feature type="compositionally biased region" description="Polar residues" evidence="5">
    <location>
        <begin position="433"/>
        <end position="448"/>
    </location>
</feature>
<evidence type="ECO:0000256" key="5">
    <source>
        <dbReference type="SAM" id="MobiDB-lite"/>
    </source>
</evidence>
<dbReference type="InterPro" id="IPR023393">
    <property type="entry name" value="START-like_dom_sf"/>
</dbReference>
<dbReference type="OMA" id="WNQFFFG"/>
<feature type="compositionally biased region" description="Low complexity" evidence="5">
    <location>
        <begin position="640"/>
        <end position="650"/>
    </location>
</feature>
<dbReference type="InterPro" id="IPR011011">
    <property type="entry name" value="Znf_FYVE_PHD"/>
</dbReference>
<dbReference type="Gene3D" id="3.30.530.20">
    <property type="match status" value="1"/>
</dbReference>
<feature type="region of interest" description="Disordered" evidence="5">
    <location>
        <begin position="385"/>
        <end position="451"/>
    </location>
</feature>
<dbReference type="PANTHER" id="PTHR13510:SF44">
    <property type="entry name" value="RABENOSYN-5"/>
    <property type="match status" value="1"/>
</dbReference>
<keyword evidence="8" id="KW-1185">Reference proteome</keyword>
<evidence type="ECO:0000259" key="6">
    <source>
        <dbReference type="PROSITE" id="PS50178"/>
    </source>
</evidence>
<dbReference type="GO" id="GO:0008270">
    <property type="term" value="F:zinc ion binding"/>
    <property type="evidence" value="ECO:0007669"/>
    <property type="project" value="UniProtKB-KW"/>
</dbReference>
<dbReference type="VEuPathDB" id="FungiDB:KRP23_13473"/>
<proteinExistence type="predicted"/>
<organism evidence="7 8">
    <name type="scientific">Phytophthora ramorum</name>
    <name type="common">Sudden oak death agent</name>
    <dbReference type="NCBI Taxonomy" id="164328"/>
    <lineage>
        <taxon>Eukaryota</taxon>
        <taxon>Sar</taxon>
        <taxon>Stramenopiles</taxon>
        <taxon>Oomycota</taxon>
        <taxon>Peronosporomycetes</taxon>
        <taxon>Peronosporales</taxon>
        <taxon>Peronosporaceae</taxon>
        <taxon>Phytophthora</taxon>
    </lineage>
</organism>
<dbReference type="Proteomes" id="UP000005238">
    <property type="component" value="Unassembled WGS sequence"/>
</dbReference>
<dbReference type="PROSITE" id="PS50178">
    <property type="entry name" value="ZF_FYVE"/>
    <property type="match status" value="1"/>
</dbReference>
<dbReference type="Gene3D" id="3.30.40.10">
    <property type="entry name" value="Zinc/RING finger domain, C3HC4 (zinc finger)"/>
    <property type="match status" value="1"/>
</dbReference>
<feature type="domain" description="FYVE-type" evidence="6">
    <location>
        <begin position="312"/>
        <end position="381"/>
    </location>
</feature>
<keyword evidence="2 4" id="KW-0863">Zinc-finger</keyword>
<feature type="compositionally biased region" description="Low complexity" evidence="5">
    <location>
        <begin position="469"/>
        <end position="483"/>
    </location>
</feature>
<keyword evidence="3" id="KW-0862">Zinc</keyword>
<feature type="compositionally biased region" description="Low complexity" evidence="5">
    <location>
        <begin position="397"/>
        <end position="432"/>
    </location>
</feature>
<dbReference type="AlphaFoldDB" id="H3GSR6"/>
<evidence type="ECO:0000313" key="7">
    <source>
        <dbReference type="EnsemblProtists" id="Phyra80077"/>
    </source>
</evidence>
<evidence type="ECO:0000256" key="1">
    <source>
        <dbReference type="ARBA" id="ARBA00022723"/>
    </source>
</evidence>
<dbReference type="Pfam" id="PF01363">
    <property type="entry name" value="FYVE"/>
    <property type="match status" value="1"/>
</dbReference>
<feature type="region of interest" description="Disordered" evidence="5">
    <location>
        <begin position="540"/>
        <end position="610"/>
    </location>
</feature>
<evidence type="ECO:0000313" key="8">
    <source>
        <dbReference type="Proteomes" id="UP000005238"/>
    </source>
</evidence>
<dbReference type="SUPFAM" id="SSF57903">
    <property type="entry name" value="FYVE/PHD zinc finger"/>
    <property type="match status" value="1"/>
</dbReference>
<dbReference type="eggNOG" id="ENOG502SM8U">
    <property type="taxonomic scope" value="Eukaryota"/>
</dbReference>
<feature type="compositionally biased region" description="Low complexity" evidence="5">
    <location>
        <begin position="1"/>
        <end position="18"/>
    </location>
</feature>
<dbReference type="SMART" id="SM00064">
    <property type="entry name" value="FYVE"/>
    <property type="match status" value="1"/>
</dbReference>
<evidence type="ECO:0000256" key="3">
    <source>
        <dbReference type="ARBA" id="ARBA00022833"/>
    </source>
</evidence>
<dbReference type="InterPro" id="IPR017455">
    <property type="entry name" value="Znf_FYVE-rel"/>
</dbReference>
<dbReference type="EnsemblProtists" id="Phyra80077">
    <property type="protein sequence ID" value="Phyra80077"/>
    <property type="gene ID" value="Phyra80077"/>
</dbReference>
<reference evidence="7" key="2">
    <citation type="submission" date="2015-06" db="UniProtKB">
        <authorList>
            <consortium name="EnsemblProtists"/>
        </authorList>
    </citation>
    <scope>IDENTIFICATION</scope>
    <source>
        <strain evidence="7">Pr102</strain>
    </source>
</reference>
<feature type="region of interest" description="Disordered" evidence="5">
    <location>
        <begin position="1"/>
        <end position="22"/>
    </location>
</feature>
<feature type="compositionally biased region" description="Polar residues" evidence="5">
    <location>
        <begin position="600"/>
        <end position="610"/>
    </location>
</feature>
<feature type="region of interest" description="Disordered" evidence="5">
    <location>
        <begin position="469"/>
        <end position="488"/>
    </location>
</feature>
<feature type="compositionally biased region" description="Acidic residues" evidence="5">
    <location>
        <begin position="652"/>
        <end position="666"/>
    </location>
</feature>
<keyword evidence="1" id="KW-0479">Metal-binding</keyword>
<evidence type="ECO:0000256" key="2">
    <source>
        <dbReference type="ARBA" id="ARBA00022771"/>
    </source>
</evidence>
<dbReference type="InterPro" id="IPR052727">
    <property type="entry name" value="Rab4/Rab5_effector"/>
</dbReference>
<feature type="region of interest" description="Disordered" evidence="5">
    <location>
        <begin position="637"/>
        <end position="666"/>
    </location>
</feature>
<evidence type="ECO:0000256" key="4">
    <source>
        <dbReference type="PROSITE-ProRule" id="PRU00091"/>
    </source>
</evidence>
<dbReference type="PANTHER" id="PTHR13510">
    <property type="entry name" value="FYVE-FINGER-CONTAINING RAB5 EFFECTOR PROTEIN RABENOSYN-5-RELATED"/>
    <property type="match status" value="1"/>
</dbReference>
<protein>
    <recommendedName>
        <fullName evidence="6">FYVE-type domain-containing protein</fullName>
    </recommendedName>
</protein>
<reference evidence="8" key="1">
    <citation type="journal article" date="2006" name="Science">
        <title>Phytophthora genome sequences uncover evolutionary origins and mechanisms of pathogenesis.</title>
        <authorList>
            <person name="Tyler B.M."/>
            <person name="Tripathy S."/>
            <person name="Zhang X."/>
            <person name="Dehal P."/>
            <person name="Jiang R.H."/>
            <person name="Aerts A."/>
            <person name="Arredondo F.D."/>
            <person name="Baxter L."/>
            <person name="Bensasson D."/>
            <person name="Beynon J.L."/>
            <person name="Chapman J."/>
            <person name="Damasceno C.M."/>
            <person name="Dorrance A.E."/>
            <person name="Dou D."/>
            <person name="Dickerman A.W."/>
            <person name="Dubchak I.L."/>
            <person name="Garbelotto M."/>
            <person name="Gijzen M."/>
            <person name="Gordon S.G."/>
            <person name="Govers F."/>
            <person name="Grunwald N.J."/>
            <person name="Huang W."/>
            <person name="Ivors K.L."/>
            <person name="Jones R.W."/>
            <person name="Kamoun S."/>
            <person name="Krampis K."/>
            <person name="Lamour K.H."/>
            <person name="Lee M.K."/>
            <person name="McDonald W.H."/>
            <person name="Medina M."/>
            <person name="Meijer H.J."/>
            <person name="Nordberg E.K."/>
            <person name="Maclean D.J."/>
            <person name="Ospina-Giraldo M.D."/>
            <person name="Morris P.F."/>
            <person name="Phuntumart V."/>
            <person name="Putnam N.H."/>
            <person name="Rash S."/>
            <person name="Rose J.K."/>
            <person name="Sakihama Y."/>
            <person name="Salamov A.A."/>
            <person name="Savidor A."/>
            <person name="Scheuring C.F."/>
            <person name="Smith B.M."/>
            <person name="Sobral B.W."/>
            <person name="Terry A."/>
            <person name="Torto-Alalibo T.A."/>
            <person name="Win J."/>
            <person name="Xu Z."/>
            <person name="Zhang H."/>
            <person name="Grigoriev I.V."/>
            <person name="Rokhsar D.S."/>
            <person name="Boore J.L."/>
        </authorList>
    </citation>
    <scope>NUCLEOTIDE SEQUENCE [LARGE SCALE GENOMIC DNA]</scope>
    <source>
        <strain evidence="8">Pr102</strain>
    </source>
</reference>
<sequence length="666" mass="74125">MPRRSSPSMPRTTSVSSTASTIRSGKLHFPLPDDYFPPVSLSLTQVQEYQSQVEEMVTKALEECTVHEARVAGFGLEERRWQDVAHDADLSIVRRKLGPNTITRTFGTVTGDYRRFADFFSSRTSEQLFSWNQFFFGCAVDAVVLCNLDLDKSDKQASLGIKWVCLQPSMLSRKRDECFLEYVVFRKDEQGRDVAVMVRKPIDIPECPPLPVEMKTKREAITTVTVVRASDSHPNATQVFMLSECESKGLTASTKYCRKLLKALKDISLSADAKRIASTISGPGFMEQSRLGEPLPTGDIKPWVPSGIRHSCTSCSRPFRAGHRRRYCQLCGDVFCSKCLVRRAGIRQEKSAFSNYITMANQRTFRVAHALFCKACVSRSREEDAEAIQEQMEPTRRSAASSKSSSVPPRSSMGSSTQPQSSQCSTPVSSVPRSSQSHQTDAPRSSATWGDENRVSWWSENEADTCSWKSGSSRFSSVSRNHSGAPTVRSSFNSDYSLPSRNSFLAVQSLGTPREIGAADRIDERSSIYEVIDTKDMVPDAKHQKQQQAFASESTDESMDGDFYSDLQEDSTRARYTSVPVAPTFLPPRSTVRRTRSTDQNEPSDSTTKSLDQCLAEQNELLQQVLSASRVFNPDVQAGSKASSFSSNNSILEDDDDGHDDSVYEL</sequence>
<dbReference type="EMBL" id="DS566042">
    <property type="status" value="NOT_ANNOTATED_CDS"/>
    <property type="molecule type" value="Genomic_DNA"/>
</dbReference>